<name>A0A2K9PP14_9FLAO</name>
<dbReference type="RefSeq" id="WP_102755475.1">
    <property type="nucleotide sequence ID" value="NZ_CP025791.1"/>
</dbReference>
<dbReference type="SUPFAM" id="SSF55874">
    <property type="entry name" value="ATPase domain of HSP90 chaperone/DNA topoisomerase II/histidine kinase"/>
    <property type="match status" value="1"/>
</dbReference>
<dbReference type="InterPro" id="IPR036890">
    <property type="entry name" value="HATPase_C_sf"/>
</dbReference>
<evidence type="ECO:0000256" key="2">
    <source>
        <dbReference type="SAM" id="Phobius"/>
    </source>
</evidence>
<accession>A0A2K9PP14</accession>
<keyword evidence="2" id="KW-1133">Transmembrane helix</keyword>
<organism evidence="3 4">
    <name type="scientific">Flavivirga eckloniae</name>
    <dbReference type="NCBI Taxonomy" id="1803846"/>
    <lineage>
        <taxon>Bacteria</taxon>
        <taxon>Pseudomonadati</taxon>
        <taxon>Bacteroidota</taxon>
        <taxon>Flavobacteriia</taxon>
        <taxon>Flavobacteriales</taxon>
        <taxon>Flavobacteriaceae</taxon>
        <taxon>Flavivirga</taxon>
    </lineage>
</organism>
<reference evidence="3 4" key="1">
    <citation type="submission" date="2018-01" db="EMBL/GenBank/DDBJ databases">
        <title>Complete genome sequence of Flavivirga eckloniae ECD14 isolated from seaweed Ecklonia cava.</title>
        <authorList>
            <person name="Lee J.H."/>
            <person name="Baik K.S."/>
            <person name="Seong C.N."/>
        </authorList>
    </citation>
    <scope>NUCLEOTIDE SEQUENCE [LARGE SCALE GENOMIC DNA]</scope>
    <source>
        <strain evidence="3 4">ECD14</strain>
    </source>
</reference>
<feature type="repeat" description="TPR" evidence="1">
    <location>
        <begin position="115"/>
        <end position="148"/>
    </location>
</feature>
<keyword evidence="2" id="KW-0472">Membrane</keyword>
<dbReference type="Gene3D" id="3.30.565.10">
    <property type="entry name" value="Histidine kinase-like ATPase, C-terminal domain"/>
    <property type="match status" value="1"/>
</dbReference>
<evidence type="ECO:0000313" key="3">
    <source>
        <dbReference type="EMBL" id="AUP78820.1"/>
    </source>
</evidence>
<evidence type="ECO:0000313" key="4">
    <source>
        <dbReference type="Proteomes" id="UP000235826"/>
    </source>
</evidence>
<keyword evidence="1" id="KW-0802">TPR repeat</keyword>
<protein>
    <submittedName>
        <fullName evidence="3">ATP-binding protein</fullName>
    </submittedName>
</protein>
<dbReference type="KEGG" id="fek:C1H87_08950"/>
<keyword evidence="3" id="KW-0547">Nucleotide-binding</keyword>
<feature type="transmembrane region" description="Helical" evidence="2">
    <location>
        <begin position="336"/>
        <end position="356"/>
    </location>
</feature>
<keyword evidence="2" id="KW-0812">Transmembrane</keyword>
<evidence type="ECO:0000256" key="1">
    <source>
        <dbReference type="PROSITE-ProRule" id="PRU00339"/>
    </source>
</evidence>
<dbReference type="Proteomes" id="UP000235826">
    <property type="component" value="Chromosome"/>
</dbReference>
<dbReference type="Gene3D" id="1.25.40.10">
    <property type="entry name" value="Tetratricopeptide repeat domain"/>
    <property type="match status" value="2"/>
</dbReference>
<keyword evidence="3" id="KW-0067">ATP-binding</keyword>
<dbReference type="PROSITE" id="PS50005">
    <property type="entry name" value="TPR"/>
    <property type="match status" value="1"/>
</dbReference>
<dbReference type="EMBL" id="CP025791">
    <property type="protein sequence ID" value="AUP78820.1"/>
    <property type="molecule type" value="Genomic_DNA"/>
</dbReference>
<dbReference type="GO" id="GO:0005524">
    <property type="term" value="F:ATP binding"/>
    <property type="evidence" value="ECO:0007669"/>
    <property type="project" value="UniProtKB-KW"/>
</dbReference>
<dbReference type="InterPro" id="IPR019734">
    <property type="entry name" value="TPR_rpt"/>
</dbReference>
<gene>
    <name evidence="3" type="ORF">C1H87_08950</name>
</gene>
<proteinExistence type="predicted"/>
<dbReference type="InterPro" id="IPR011990">
    <property type="entry name" value="TPR-like_helical_dom_sf"/>
</dbReference>
<sequence length="557" mass="64032">MKYAILSFLFFCVVKNGFGSKVFNSRQLDSIDYYHNMANNPETDSSLIKAYVFFERKKNESIELNDTESAIYHLRQIAIIQNELGDYFGAEISVVEALKLLDTIESSEDVINNKIGLYNQLGRIYLALLDYKEAIKYFDEGLKIAKLKSSINIIQNNKALVYIRQHRYELAEKEFLKVYKNSLSEDDKKQLLRALDNLGFVQTKLNKPKGLEKIMTALSQRIAINDNAGIYSSYKHLVEVYKDRDDLENATYYARKGYEVAKTINSPSFIRDALSCLIDLNQDSNIVEYVKIIDSVALAKQTQENKYAKMKYDYTEKEKIAKENELAREKEKGLKILYLSIAGFILLISTFLFFILRSRHKKENIKKVYRAETRMSKKVHDEVANDVSSLMSFVENDIEITTNKKTELLDILEDIYLRTRDISTQTASIDLANFTKSLGYLLIQHKRKGTKIITNNINTINWSEVSDHKKVAVFRSVQELLVNMKKHSEAKVVSLVFKENRRKKEIIYSDDGIGVSIEDVKLNGLLNVESRINNIGGSFSFITSKGNGFRAVIKFNS</sequence>
<dbReference type="AlphaFoldDB" id="A0A2K9PP14"/>
<keyword evidence="4" id="KW-1185">Reference proteome</keyword>
<dbReference type="SUPFAM" id="SSF48452">
    <property type="entry name" value="TPR-like"/>
    <property type="match status" value="1"/>
</dbReference>
<dbReference type="OrthoDB" id="977000at2"/>